<evidence type="ECO:0000313" key="3">
    <source>
        <dbReference type="Proteomes" id="UP000006666"/>
    </source>
</evidence>
<accession>C7NLG2</accession>
<dbReference type="Pfam" id="PF13223">
    <property type="entry name" value="DUF4031"/>
    <property type="match status" value="1"/>
</dbReference>
<sequence length="195" mass="21047">MTLRIDAPVWPAHGTRFSHLVSDLSWRDAVGELQEFAARVGLDRRFFDGDHHDVPEDLHAACVAAGAVPTPGRELVRALMATGQRLPKRKDERCLDRRVDGLPGLELPHLLDVVRSPHRPVGDTTRGWVVLERDGAGGFTVVDGGTGSHGSARPVGHLRVWVPGGASPEGVELPGPGLRVRAGENRVVLVRLTEA</sequence>
<evidence type="ECO:0000259" key="1">
    <source>
        <dbReference type="Pfam" id="PF13223"/>
    </source>
</evidence>
<dbReference type="Proteomes" id="UP000006666">
    <property type="component" value="Chromosome"/>
</dbReference>
<dbReference type="InterPro" id="IPR025109">
    <property type="entry name" value="DUF4031"/>
</dbReference>
<dbReference type="eggNOG" id="COG1051">
    <property type="taxonomic scope" value="Bacteria"/>
</dbReference>
<dbReference type="RefSeq" id="WP_015780093.1">
    <property type="nucleotide sequence ID" value="NC_013169.1"/>
</dbReference>
<evidence type="ECO:0000313" key="2">
    <source>
        <dbReference type="EMBL" id="ACV07158.1"/>
    </source>
</evidence>
<reference evidence="2 3" key="1">
    <citation type="journal article" date="2009" name="Stand. Genomic Sci.">
        <title>Complete genome sequence of Kytococcus sedentarius type strain (541).</title>
        <authorList>
            <person name="Sims D."/>
            <person name="Brettin T."/>
            <person name="Detter J.C."/>
            <person name="Han C."/>
            <person name="Lapidus A."/>
            <person name="Copeland A."/>
            <person name="Glavina Del Rio T."/>
            <person name="Nolan M."/>
            <person name="Chen F."/>
            <person name="Lucas S."/>
            <person name="Tice H."/>
            <person name="Cheng J.F."/>
            <person name="Bruce D."/>
            <person name="Goodwin L."/>
            <person name="Pitluck S."/>
            <person name="Ovchinnikova G."/>
            <person name="Pati A."/>
            <person name="Ivanova N."/>
            <person name="Mavrommatis K."/>
            <person name="Chen A."/>
            <person name="Palaniappan K."/>
            <person name="D'haeseleer P."/>
            <person name="Chain P."/>
            <person name="Bristow J."/>
            <person name="Eisen J.A."/>
            <person name="Markowitz V."/>
            <person name="Hugenholtz P."/>
            <person name="Schneider S."/>
            <person name="Goker M."/>
            <person name="Pukall R."/>
            <person name="Kyrpides N.C."/>
            <person name="Klenk H.P."/>
        </authorList>
    </citation>
    <scope>NUCLEOTIDE SEQUENCE [LARGE SCALE GENOMIC DNA]</scope>
    <source>
        <strain evidence="3">ATCC 14392 / DSM 20547 / JCM 11482 / CCUG 33030 / NBRC 15357 / NCTC 11040 / CCM 314 / 541</strain>
    </source>
</reference>
<name>C7NLG2_KYTSD</name>
<dbReference type="KEGG" id="kse:Ksed_21710"/>
<dbReference type="HOGENOM" id="CLU_1394760_0_0_11"/>
<dbReference type="STRING" id="478801.Ksed_21710"/>
<protein>
    <recommendedName>
        <fullName evidence="1">DUF4031 domain-containing protein</fullName>
    </recommendedName>
</protein>
<organism evidence="2 3">
    <name type="scientific">Kytococcus sedentarius (strain ATCC 14392 / DSM 20547 / JCM 11482 / CCUG 33030 / NBRC 15357 / NCTC 11040 / CCM 314 / 541)</name>
    <name type="common">Micrococcus sedentarius</name>
    <dbReference type="NCBI Taxonomy" id="478801"/>
    <lineage>
        <taxon>Bacteria</taxon>
        <taxon>Bacillati</taxon>
        <taxon>Actinomycetota</taxon>
        <taxon>Actinomycetes</taxon>
        <taxon>Micrococcales</taxon>
        <taxon>Kytococcaceae</taxon>
        <taxon>Kytococcus</taxon>
    </lineage>
</organism>
<keyword evidence="3" id="KW-1185">Reference proteome</keyword>
<dbReference type="EMBL" id="CP001686">
    <property type="protein sequence ID" value="ACV07158.1"/>
    <property type="molecule type" value="Genomic_DNA"/>
</dbReference>
<proteinExistence type="predicted"/>
<gene>
    <name evidence="2" type="ordered locus">Ksed_21710</name>
</gene>
<dbReference type="AlphaFoldDB" id="C7NLG2"/>
<feature type="domain" description="DUF4031" evidence="1">
    <location>
        <begin position="5"/>
        <end position="80"/>
    </location>
</feature>